<dbReference type="Proteomes" id="UP001499854">
    <property type="component" value="Unassembled WGS sequence"/>
</dbReference>
<reference evidence="1 2" key="1">
    <citation type="journal article" date="2019" name="Int. J. Syst. Evol. Microbiol.">
        <title>The Global Catalogue of Microorganisms (GCM) 10K type strain sequencing project: providing services to taxonomists for standard genome sequencing and annotation.</title>
        <authorList>
            <consortium name="The Broad Institute Genomics Platform"/>
            <consortium name="The Broad Institute Genome Sequencing Center for Infectious Disease"/>
            <person name="Wu L."/>
            <person name="Ma J."/>
        </authorList>
    </citation>
    <scope>NUCLEOTIDE SEQUENCE [LARGE SCALE GENOMIC DNA]</scope>
    <source>
        <strain evidence="1 2">JCM 16013</strain>
    </source>
</reference>
<protein>
    <submittedName>
        <fullName evidence="1">Uncharacterized protein</fullName>
    </submittedName>
</protein>
<evidence type="ECO:0000313" key="1">
    <source>
        <dbReference type="EMBL" id="GAA1987415.1"/>
    </source>
</evidence>
<evidence type="ECO:0000313" key="2">
    <source>
        <dbReference type="Proteomes" id="UP001499854"/>
    </source>
</evidence>
<dbReference type="RefSeq" id="WP_344660282.1">
    <property type="nucleotide sequence ID" value="NZ_BAAAQM010000038.1"/>
</dbReference>
<comment type="caution">
    <text evidence="1">The sequence shown here is derived from an EMBL/GenBank/DDBJ whole genome shotgun (WGS) entry which is preliminary data.</text>
</comment>
<dbReference type="EMBL" id="BAAAQM010000038">
    <property type="protein sequence ID" value="GAA1987415.1"/>
    <property type="molecule type" value="Genomic_DNA"/>
</dbReference>
<proteinExistence type="predicted"/>
<name>A0ABN2SIP0_9ACTN</name>
<accession>A0ABN2SIP0</accession>
<sequence length="192" mass="20617">MPTVTLPHSGLAVPTPYPCVTDLRTLDLSCGQAFTAAVWFDGQEIGWLENTGSGRATTFEPCEPDAVARRARMEQFAALCSHPLLRLDRSLVYDLLVQEHDMAELVHTAVAAEGTVARFLVDGAPIGLFADVAAAPTRWADLAGDLDQLRALEPGEDIVGHWQAWDGAAWRDLPSVPEAVEAESSGLILTAV</sequence>
<gene>
    <name evidence="1" type="ORF">GCM10009838_57740</name>
</gene>
<keyword evidence="2" id="KW-1185">Reference proteome</keyword>
<organism evidence="1 2">
    <name type="scientific">Catenulispora subtropica</name>
    <dbReference type="NCBI Taxonomy" id="450798"/>
    <lineage>
        <taxon>Bacteria</taxon>
        <taxon>Bacillati</taxon>
        <taxon>Actinomycetota</taxon>
        <taxon>Actinomycetes</taxon>
        <taxon>Catenulisporales</taxon>
        <taxon>Catenulisporaceae</taxon>
        <taxon>Catenulispora</taxon>
    </lineage>
</organism>